<feature type="transmembrane region" description="Helical" evidence="2">
    <location>
        <begin position="130"/>
        <end position="150"/>
    </location>
</feature>
<dbReference type="InterPro" id="IPR012171">
    <property type="entry name" value="Fatty_acid_desaturase"/>
</dbReference>
<dbReference type="Pfam" id="PF00487">
    <property type="entry name" value="FA_desaturase"/>
    <property type="match status" value="1"/>
</dbReference>
<organism evidence="4 5">
    <name type="scientific">Acidipropionibacterium jensenii</name>
    <dbReference type="NCBI Taxonomy" id="1749"/>
    <lineage>
        <taxon>Bacteria</taxon>
        <taxon>Bacillati</taxon>
        <taxon>Actinomycetota</taxon>
        <taxon>Actinomycetes</taxon>
        <taxon>Propionibacteriales</taxon>
        <taxon>Propionibacteriaceae</taxon>
        <taxon>Acidipropionibacterium</taxon>
    </lineage>
</organism>
<feature type="transmembrane region" description="Helical" evidence="2">
    <location>
        <begin position="71"/>
        <end position="90"/>
    </location>
</feature>
<dbReference type="InterPro" id="IPR005804">
    <property type="entry name" value="FA_desaturase_dom"/>
</dbReference>
<accession>A0A448NZ09</accession>
<keyword evidence="2" id="KW-0472">Membrane</keyword>
<evidence type="ECO:0000313" key="5">
    <source>
        <dbReference type="Proteomes" id="UP000277858"/>
    </source>
</evidence>
<reference evidence="4 5" key="1">
    <citation type="submission" date="2018-12" db="EMBL/GenBank/DDBJ databases">
        <authorList>
            <consortium name="Pathogen Informatics"/>
        </authorList>
    </citation>
    <scope>NUCLEOTIDE SEQUENCE [LARGE SCALE GENOMIC DNA]</scope>
    <source>
        <strain evidence="4 5">NCTC13652</strain>
    </source>
</reference>
<dbReference type="AlphaFoldDB" id="A0A448NZ09"/>
<dbReference type="STRING" id="1122997.GCA_000425285_02689"/>
<dbReference type="GO" id="GO:0016020">
    <property type="term" value="C:membrane"/>
    <property type="evidence" value="ECO:0007669"/>
    <property type="project" value="TreeGrafter"/>
</dbReference>
<feature type="transmembrane region" description="Helical" evidence="2">
    <location>
        <begin position="233"/>
        <end position="251"/>
    </location>
</feature>
<feature type="domain" description="Fatty acid desaturase" evidence="3">
    <location>
        <begin position="95"/>
        <end position="354"/>
    </location>
</feature>
<dbReference type="PANTHER" id="PTHR19353">
    <property type="entry name" value="FATTY ACID DESATURASE 2"/>
    <property type="match status" value="1"/>
</dbReference>
<dbReference type="GO" id="GO:0008610">
    <property type="term" value="P:lipid biosynthetic process"/>
    <property type="evidence" value="ECO:0007669"/>
    <property type="project" value="UniProtKB-ARBA"/>
</dbReference>
<gene>
    <name evidence="4" type="ORF">NCTC13652_01376</name>
</gene>
<feature type="transmembrane region" description="Helical" evidence="2">
    <location>
        <begin position="189"/>
        <end position="212"/>
    </location>
</feature>
<dbReference type="GO" id="GO:0016717">
    <property type="term" value="F:oxidoreductase activity, acting on paired donors, with oxidation of a pair of donors resulting in the reduction of molecular oxygen to two molecules of water"/>
    <property type="evidence" value="ECO:0007669"/>
    <property type="project" value="TreeGrafter"/>
</dbReference>
<dbReference type="PIRSF" id="PIRSF015921">
    <property type="entry name" value="FA_sphinglp_des"/>
    <property type="match status" value="1"/>
</dbReference>
<dbReference type="EMBL" id="LR134473">
    <property type="protein sequence ID" value="VEI03177.1"/>
    <property type="molecule type" value="Genomic_DNA"/>
</dbReference>
<dbReference type="CDD" id="cd03506">
    <property type="entry name" value="Delta6-FADS-like"/>
    <property type="match status" value="1"/>
</dbReference>
<dbReference type="OrthoDB" id="104711at2"/>
<protein>
    <submittedName>
        <fullName evidence="4">Fatty acid desaturase</fullName>
    </submittedName>
</protein>
<feature type="region of interest" description="Disordered" evidence="1">
    <location>
        <begin position="16"/>
        <end position="50"/>
    </location>
</feature>
<dbReference type="PANTHER" id="PTHR19353:SF19">
    <property type="entry name" value="DELTA(5) FATTY ACID DESATURASE C-RELATED"/>
    <property type="match status" value="1"/>
</dbReference>
<feature type="transmembrane region" description="Helical" evidence="2">
    <location>
        <begin position="96"/>
        <end position="118"/>
    </location>
</feature>
<name>A0A448NZ09_9ACTN</name>
<proteinExistence type="predicted"/>
<evidence type="ECO:0000313" key="4">
    <source>
        <dbReference type="EMBL" id="VEI03177.1"/>
    </source>
</evidence>
<feature type="transmembrane region" description="Helical" evidence="2">
    <location>
        <begin position="257"/>
        <end position="277"/>
    </location>
</feature>
<sequence length="394" mass="43884">MSDTPLAVSGIHPVEDVKNIGNGRAGPRDGGSHRTGRVPGKARRQRATTEFSQLSSQMQEAGLMGRRRGYYWVRFALLTVVLSGLVAVFIQIGNSWWQLCTAAVFALVFTQIAFLGHDAAHRQIFQSGRWNNWASLVISNLYVGMSVGWWNNKHNRHHGNPNRVGHDPDIQIPVVRTDSLRALRSRSAVARWVLAHQSVGFTPFLLFQGLILHVQSLKRLFGRGPVQHRSVEISMILVRLVGFTGLVFLVLSPGRALAFLGLQLAVFGFYLGTVFAVNHMGMPLVPKDVKLDFFRRQTLTARDIRGGRLAAFLMGGLNYQIEHHLFPSMARPNLRRAAQVIKRFCDEHDVRYTRTGLAEALRSVTAYIDSVGLGHQDPFECPLIAVRRSGAPIG</sequence>
<keyword evidence="5" id="KW-1185">Reference proteome</keyword>
<evidence type="ECO:0000259" key="3">
    <source>
        <dbReference type="Pfam" id="PF00487"/>
    </source>
</evidence>
<evidence type="ECO:0000256" key="2">
    <source>
        <dbReference type="SAM" id="Phobius"/>
    </source>
</evidence>
<keyword evidence="2" id="KW-1133">Transmembrane helix</keyword>
<keyword evidence="2" id="KW-0812">Transmembrane</keyword>
<dbReference type="Proteomes" id="UP000277858">
    <property type="component" value="Chromosome"/>
</dbReference>
<evidence type="ECO:0000256" key="1">
    <source>
        <dbReference type="SAM" id="MobiDB-lite"/>
    </source>
</evidence>
<feature type="compositionally biased region" description="Basic residues" evidence="1">
    <location>
        <begin position="34"/>
        <end position="46"/>
    </location>
</feature>